<keyword evidence="7" id="KW-0812">Transmembrane</keyword>
<dbReference type="PANTHER" id="PTHR10689:SF6">
    <property type="entry name" value="MICROSOMAL GLUTATHIONE S-TRANSFERASE 1"/>
    <property type="match status" value="1"/>
</dbReference>
<protein>
    <recommendedName>
        <fullName evidence="15">Microsomal glutathione S-transferase 1</fullName>
        <ecNumber evidence="5">2.5.1.18</ecNumber>
    </recommendedName>
</protein>
<dbReference type="Pfam" id="PF01124">
    <property type="entry name" value="MAPEG"/>
    <property type="match status" value="1"/>
</dbReference>
<keyword evidence="11" id="KW-0007">Acetylation</keyword>
<evidence type="ECO:0000256" key="13">
    <source>
        <dbReference type="ARBA" id="ARBA00023136"/>
    </source>
</evidence>
<comment type="similarity">
    <text evidence="4">Belongs to the MAPEG family.</text>
</comment>
<dbReference type="AlphaFoldDB" id="T1HCK9"/>
<comment type="subcellular location">
    <subcellularLocation>
        <location evidence="3">Endoplasmic reticulum membrane</location>
        <topology evidence="3">Multi-pass membrane protein</topology>
    </subcellularLocation>
    <subcellularLocation>
        <location evidence="2">Mitochondrion outer membrane</location>
    </subcellularLocation>
</comment>
<evidence type="ECO:0000256" key="6">
    <source>
        <dbReference type="ARBA" id="ARBA00022679"/>
    </source>
</evidence>
<dbReference type="GO" id="GO:0004364">
    <property type="term" value="F:glutathione transferase activity"/>
    <property type="evidence" value="ECO:0007669"/>
    <property type="project" value="UniProtKB-EC"/>
</dbReference>
<dbReference type="InParanoid" id="T1HCK9"/>
<evidence type="ECO:0000256" key="2">
    <source>
        <dbReference type="ARBA" id="ARBA00004294"/>
    </source>
</evidence>
<dbReference type="eggNOG" id="ENOG502S0BD">
    <property type="taxonomic scope" value="Eukaryota"/>
</dbReference>
<evidence type="ECO:0000256" key="7">
    <source>
        <dbReference type="ARBA" id="ARBA00022692"/>
    </source>
</evidence>
<keyword evidence="6" id="KW-0808">Transferase</keyword>
<dbReference type="InterPro" id="IPR023352">
    <property type="entry name" value="MAPEG-like_dom_sf"/>
</dbReference>
<evidence type="ECO:0000256" key="1">
    <source>
        <dbReference type="ARBA" id="ARBA00003701"/>
    </source>
</evidence>
<evidence type="ECO:0000256" key="16">
    <source>
        <dbReference type="ARBA" id="ARBA00049385"/>
    </source>
</evidence>
<keyword evidence="10" id="KW-1133">Transmembrane helix</keyword>
<dbReference type="GO" id="GO:0005789">
    <property type="term" value="C:endoplasmic reticulum membrane"/>
    <property type="evidence" value="ECO:0007669"/>
    <property type="project" value="UniProtKB-SubCell"/>
</dbReference>
<evidence type="ECO:0000256" key="15">
    <source>
        <dbReference type="ARBA" id="ARBA00039397"/>
    </source>
</evidence>
<evidence type="ECO:0000256" key="4">
    <source>
        <dbReference type="ARBA" id="ARBA00010459"/>
    </source>
</evidence>
<dbReference type="EnsemblMetazoa" id="RPRC001773-RA">
    <property type="protein sequence ID" value="RPRC001773-PA"/>
    <property type="gene ID" value="RPRC001773"/>
</dbReference>
<dbReference type="VEuPathDB" id="VectorBase:RPRC001773"/>
<dbReference type="FunFam" id="1.20.120.550:FF:000002">
    <property type="entry name" value="Microsomal glutathione S-transferase 1"/>
    <property type="match status" value="1"/>
</dbReference>
<dbReference type="OMA" id="AGARIMH"/>
<reference evidence="17" key="1">
    <citation type="submission" date="2015-05" db="UniProtKB">
        <authorList>
            <consortium name="EnsemblMetazoa"/>
        </authorList>
    </citation>
    <scope>IDENTIFICATION</scope>
</reference>
<comment type="catalytic activity">
    <reaction evidence="16">
        <text>RX + glutathione = an S-substituted glutathione + a halide anion + H(+)</text>
        <dbReference type="Rhea" id="RHEA:16437"/>
        <dbReference type="ChEBI" id="CHEBI:15378"/>
        <dbReference type="ChEBI" id="CHEBI:16042"/>
        <dbReference type="ChEBI" id="CHEBI:17792"/>
        <dbReference type="ChEBI" id="CHEBI:57925"/>
        <dbReference type="ChEBI" id="CHEBI:90779"/>
        <dbReference type="EC" id="2.5.1.18"/>
    </reaction>
    <physiologicalReaction direction="left-to-right" evidence="16">
        <dbReference type="Rhea" id="RHEA:16438"/>
    </physiologicalReaction>
</comment>
<keyword evidence="18" id="KW-1185">Reference proteome</keyword>
<evidence type="ECO:0000256" key="5">
    <source>
        <dbReference type="ARBA" id="ARBA00012452"/>
    </source>
</evidence>
<keyword evidence="9" id="KW-0256">Endoplasmic reticulum</keyword>
<dbReference type="PANTHER" id="PTHR10689">
    <property type="entry name" value="MICROSOMAL GLUTATHIONE S-TRANSFERASE 1"/>
    <property type="match status" value="1"/>
</dbReference>
<evidence type="ECO:0000256" key="10">
    <source>
        <dbReference type="ARBA" id="ARBA00022989"/>
    </source>
</evidence>
<evidence type="ECO:0000256" key="8">
    <source>
        <dbReference type="ARBA" id="ARBA00022787"/>
    </source>
</evidence>
<dbReference type="SUPFAM" id="SSF161084">
    <property type="entry name" value="MAPEG domain-like"/>
    <property type="match status" value="1"/>
</dbReference>
<keyword evidence="8" id="KW-1000">Mitochondrion outer membrane</keyword>
<accession>T1HCK9</accession>
<dbReference type="STRING" id="13249.T1HCK9"/>
<comment type="subunit">
    <text evidence="14">Homotrimer; The trimer binds only one molecule of glutathione.</text>
</comment>
<dbReference type="HOGENOM" id="CLU_105467_1_1_1"/>
<dbReference type="GO" id="GO:0005741">
    <property type="term" value="C:mitochondrial outer membrane"/>
    <property type="evidence" value="ECO:0007669"/>
    <property type="project" value="UniProtKB-SubCell"/>
</dbReference>
<dbReference type="FunCoup" id="T1HCK9">
    <property type="interactions" value="336"/>
</dbReference>
<comment type="function">
    <text evidence="1">Conjugation of reduced glutathione to a wide number of exogenous and endogenous hydrophobic electrophiles.</text>
</comment>
<dbReference type="Gene3D" id="1.20.120.550">
    <property type="entry name" value="Membrane associated eicosanoid/glutathione metabolism-like domain"/>
    <property type="match status" value="1"/>
</dbReference>
<keyword evidence="13" id="KW-0472">Membrane</keyword>
<organism evidence="17 18">
    <name type="scientific">Rhodnius prolixus</name>
    <name type="common">Triatomid bug</name>
    <dbReference type="NCBI Taxonomy" id="13249"/>
    <lineage>
        <taxon>Eukaryota</taxon>
        <taxon>Metazoa</taxon>
        <taxon>Ecdysozoa</taxon>
        <taxon>Arthropoda</taxon>
        <taxon>Hexapoda</taxon>
        <taxon>Insecta</taxon>
        <taxon>Pterygota</taxon>
        <taxon>Neoptera</taxon>
        <taxon>Paraneoptera</taxon>
        <taxon>Hemiptera</taxon>
        <taxon>Heteroptera</taxon>
        <taxon>Panheteroptera</taxon>
        <taxon>Cimicomorpha</taxon>
        <taxon>Reduviidae</taxon>
        <taxon>Triatominae</taxon>
        <taxon>Rhodnius</taxon>
    </lineage>
</organism>
<dbReference type="InterPro" id="IPR001129">
    <property type="entry name" value="Membr-assoc_MAPEG"/>
</dbReference>
<proteinExistence type="inferred from homology"/>
<dbReference type="EMBL" id="ACPB03002417">
    <property type="status" value="NOT_ANNOTATED_CDS"/>
    <property type="molecule type" value="Genomic_DNA"/>
</dbReference>
<sequence>MAPLTGRLRFSKGIFASPEDCVLRPKSRVVKDDPDIERVRRAHLNDLENIPIYFIASLAYLLTEPNAWLAINLMRAFTFARIAHSLVYAVVVVPQPARAIAWGIGYAITGYMAYKVMMEFW</sequence>
<dbReference type="Proteomes" id="UP000015103">
    <property type="component" value="Unassembled WGS sequence"/>
</dbReference>
<evidence type="ECO:0000313" key="17">
    <source>
        <dbReference type="EnsemblMetazoa" id="RPRC001773-PA"/>
    </source>
</evidence>
<dbReference type="InterPro" id="IPR040162">
    <property type="entry name" value="MGST1-like"/>
</dbReference>
<name>T1HCK9_RHOPR</name>
<evidence type="ECO:0000313" key="18">
    <source>
        <dbReference type="Proteomes" id="UP000015103"/>
    </source>
</evidence>
<evidence type="ECO:0000256" key="14">
    <source>
        <dbReference type="ARBA" id="ARBA00038540"/>
    </source>
</evidence>
<evidence type="ECO:0000256" key="11">
    <source>
        <dbReference type="ARBA" id="ARBA00022990"/>
    </source>
</evidence>
<keyword evidence="12" id="KW-0496">Mitochondrion</keyword>
<evidence type="ECO:0000256" key="12">
    <source>
        <dbReference type="ARBA" id="ARBA00023128"/>
    </source>
</evidence>
<evidence type="ECO:0000256" key="9">
    <source>
        <dbReference type="ARBA" id="ARBA00022824"/>
    </source>
</evidence>
<evidence type="ECO:0000256" key="3">
    <source>
        <dbReference type="ARBA" id="ARBA00004477"/>
    </source>
</evidence>
<dbReference type="EC" id="2.5.1.18" evidence="5"/>